<dbReference type="InterPro" id="IPR025105">
    <property type="entry name" value="DUF4010"/>
</dbReference>
<comment type="caution">
    <text evidence="4">The sequence shown here is derived from an EMBL/GenBank/DDBJ whole genome shotgun (WGS) entry which is preliminary data.</text>
</comment>
<dbReference type="AlphaFoldDB" id="A0A7Y5Z194"/>
<evidence type="ECO:0000313" key="5">
    <source>
        <dbReference type="Proteomes" id="UP000536720"/>
    </source>
</evidence>
<dbReference type="PANTHER" id="PTHR39084">
    <property type="entry name" value="MEMBRANE PROTEIN-RELATED"/>
    <property type="match status" value="1"/>
</dbReference>
<feature type="domain" description="MgtC/SapB/SrpB/YhiD N-terminal" evidence="2">
    <location>
        <begin position="14"/>
        <end position="129"/>
    </location>
</feature>
<feature type="domain" description="DUF4010" evidence="3">
    <location>
        <begin position="179"/>
        <end position="389"/>
    </location>
</feature>
<sequence>MAVIEVLGFVNAGAALGIGLLVGLERERRKGEEGRRDFAGLRTFAVTSMLGYVTAWTGGPLLLGFVALALGALVTMAYWKNLAEDPGITSEVALFAVLVLGALCVSAPALATAIGAVMAGLLANRQVLHHFARSQLTAAELRDGLTLLIAALVILPLTPDRYLGPYNVINLRTICALTVMLMAVAALGHVAVRTLGNRYGYALGAIASGFASATMTVATMGHIAAKEPLNMNVLSAAAVLANLATLAQIALILGAVEPALLRWLGWPLLCGAVTILLYASALMFTRPRAPTEERIKHGGGAFSLKLTLMVVVAMTVITVVSSAMLNAFGQAGVAVTAIFSGLVDAHASMASIASLVKAGLLPFEASAVPVLLAMSSNSLSKCAVAWLSGGRKFAVQVITGQALVTLAVWAGLLLPNF</sequence>
<feature type="transmembrane region" description="Helical" evidence="1">
    <location>
        <begin position="265"/>
        <end position="285"/>
    </location>
</feature>
<feature type="transmembrane region" description="Helical" evidence="1">
    <location>
        <begin position="393"/>
        <end position="414"/>
    </location>
</feature>
<feature type="transmembrane region" description="Helical" evidence="1">
    <location>
        <begin position="306"/>
        <end position="325"/>
    </location>
</feature>
<feature type="transmembrane region" description="Helical" evidence="1">
    <location>
        <begin position="6"/>
        <end position="24"/>
    </location>
</feature>
<dbReference type="Proteomes" id="UP000536720">
    <property type="component" value="Unassembled WGS sequence"/>
</dbReference>
<evidence type="ECO:0000313" key="4">
    <source>
        <dbReference type="EMBL" id="NUT85175.1"/>
    </source>
</evidence>
<feature type="transmembrane region" description="Helical" evidence="1">
    <location>
        <begin position="92"/>
        <end position="121"/>
    </location>
</feature>
<dbReference type="Pfam" id="PF02308">
    <property type="entry name" value="MgtC"/>
    <property type="match status" value="1"/>
</dbReference>
<evidence type="ECO:0000256" key="1">
    <source>
        <dbReference type="SAM" id="Phobius"/>
    </source>
</evidence>
<feature type="transmembrane region" description="Helical" evidence="1">
    <location>
        <begin position="171"/>
        <end position="192"/>
    </location>
</feature>
<feature type="transmembrane region" description="Helical" evidence="1">
    <location>
        <begin position="36"/>
        <end position="55"/>
    </location>
</feature>
<organism evidence="4 5">
    <name type="scientific">Pseudomonas corrugata</name>
    <dbReference type="NCBI Taxonomy" id="47879"/>
    <lineage>
        <taxon>Bacteria</taxon>
        <taxon>Pseudomonadati</taxon>
        <taxon>Pseudomonadota</taxon>
        <taxon>Gammaproteobacteria</taxon>
        <taxon>Pseudomonadales</taxon>
        <taxon>Pseudomonadaceae</taxon>
        <taxon>Pseudomonas</taxon>
    </lineage>
</organism>
<dbReference type="EMBL" id="JABFMR010000001">
    <property type="protein sequence ID" value="NUT85175.1"/>
    <property type="molecule type" value="Genomic_DNA"/>
</dbReference>
<protein>
    <submittedName>
        <fullName evidence="4">MgtC/SapB family protein</fullName>
    </submittedName>
</protein>
<proteinExistence type="predicted"/>
<feature type="transmembrane region" description="Helical" evidence="1">
    <location>
        <begin position="198"/>
        <end position="221"/>
    </location>
</feature>
<evidence type="ECO:0000259" key="2">
    <source>
        <dbReference type="Pfam" id="PF02308"/>
    </source>
</evidence>
<name>A0A7Y5Z194_9PSED</name>
<evidence type="ECO:0000259" key="3">
    <source>
        <dbReference type="Pfam" id="PF13194"/>
    </source>
</evidence>
<keyword evidence="1" id="KW-0812">Transmembrane</keyword>
<dbReference type="Pfam" id="PF13194">
    <property type="entry name" value="DUF4010"/>
    <property type="match status" value="1"/>
</dbReference>
<feature type="transmembrane region" description="Helical" evidence="1">
    <location>
        <begin position="141"/>
        <end position="159"/>
    </location>
</feature>
<keyword evidence="1" id="KW-1133">Transmembrane helix</keyword>
<keyword evidence="1" id="KW-0472">Membrane</keyword>
<dbReference type="InterPro" id="IPR049177">
    <property type="entry name" value="MgtC_SapB_SrpB_YhiD_N"/>
</dbReference>
<feature type="transmembrane region" description="Helical" evidence="1">
    <location>
        <begin position="233"/>
        <end position="253"/>
    </location>
</feature>
<dbReference type="PANTHER" id="PTHR39084:SF1">
    <property type="entry name" value="DUF4010 DOMAIN-CONTAINING PROTEIN"/>
    <property type="match status" value="1"/>
</dbReference>
<feature type="transmembrane region" description="Helical" evidence="1">
    <location>
        <begin position="331"/>
        <end position="356"/>
    </location>
</feature>
<gene>
    <name evidence="4" type="ORF">HNO91_01990</name>
</gene>
<reference evidence="4 5" key="1">
    <citation type="journal article" date="2020" name="Front. Plant Sci.">
        <title>Isolation of Rhizosphere Bacteria That Improve Quality and Water Stress Tolerance in Greenhouse Ornamentals.</title>
        <authorList>
            <person name="Nordstedt N.P."/>
            <person name="Jones M.L."/>
        </authorList>
    </citation>
    <scope>NUCLEOTIDE SEQUENCE [LARGE SCALE GENOMIC DNA]</scope>
    <source>
        <strain evidence="4 5">C7D2</strain>
    </source>
</reference>
<accession>A0A7Y5Z194</accession>